<dbReference type="Proteomes" id="UP000321331">
    <property type="component" value="Unassembled WGS sequence"/>
</dbReference>
<comment type="caution">
    <text evidence="1">The sequence shown here is derived from an EMBL/GenBank/DDBJ whole genome shotgun (WGS) entry which is preliminary data.</text>
</comment>
<organism evidence="1 2">
    <name type="scientific">Fusarium oxysporum f. sp. cubense</name>
    <dbReference type="NCBI Taxonomy" id="61366"/>
    <lineage>
        <taxon>Eukaryota</taxon>
        <taxon>Fungi</taxon>
        <taxon>Dikarya</taxon>
        <taxon>Ascomycota</taxon>
        <taxon>Pezizomycotina</taxon>
        <taxon>Sordariomycetes</taxon>
        <taxon>Hypocreomycetidae</taxon>
        <taxon>Hypocreales</taxon>
        <taxon>Nectriaceae</taxon>
        <taxon>Fusarium</taxon>
        <taxon>Fusarium oxysporum species complex</taxon>
    </lineage>
</organism>
<evidence type="ECO:0000313" key="2">
    <source>
        <dbReference type="Proteomes" id="UP000321331"/>
    </source>
</evidence>
<accession>A0A5C6T303</accession>
<dbReference type="EMBL" id="VMNF01000007">
    <property type="protein sequence ID" value="TXC04784.1"/>
    <property type="molecule type" value="Genomic_DNA"/>
</dbReference>
<protein>
    <submittedName>
        <fullName evidence="1">Uncharacterized protein</fullName>
    </submittedName>
</protein>
<name>A0A5C6T303_FUSOC</name>
<gene>
    <name evidence="1" type="ORF">FocTR4_00001055</name>
</gene>
<proteinExistence type="predicted"/>
<sequence>MTGTETSNAGGGFDLLRRATQAMMSRFVNDGYPDLQRCGAAMPLTRRSQSVVATMTDLQHSSSVASATPVPARAAIGSLVLRHRPWEPTSPHTEMEPLLALTAVHAGLHPTIGPCWALSSGQQPCNRTAGRRLAFALAARAWIPHNSGRAFALVLLAKPGNHGKLDIITEARKYQSRRRRSFDFSSPSQWNRAFAAAVSKSSCSL</sequence>
<evidence type="ECO:0000313" key="1">
    <source>
        <dbReference type="EMBL" id="TXC04784.1"/>
    </source>
</evidence>
<reference evidence="1 2" key="1">
    <citation type="submission" date="2019-07" db="EMBL/GenBank/DDBJ databases">
        <title>The First High-Quality Draft Genome Sequence of the Causal Agent of the Current Panama Disease Epidemic.</title>
        <authorList>
            <person name="Warmington R.J."/>
            <person name="Kay W."/>
            <person name="Jeffries A."/>
            <person name="Bebber D."/>
            <person name="Moore K."/>
            <person name="Studholme D.J."/>
        </authorList>
    </citation>
    <scope>NUCLEOTIDE SEQUENCE [LARGE SCALE GENOMIC DNA]</scope>
    <source>
        <strain evidence="1 2">TR4</strain>
    </source>
</reference>
<dbReference type="AlphaFoldDB" id="A0A5C6T303"/>